<dbReference type="InterPro" id="IPR050405">
    <property type="entry name" value="Intermediate_filament"/>
</dbReference>
<dbReference type="GO" id="GO:0005200">
    <property type="term" value="F:structural constituent of cytoskeleton"/>
    <property type="evidence" value="ECO:0007669"/>
    <property type="project" value="TreeGrafter"/>
</dbReference>
<evidence type="ECO:0000256" key="5">
    <source>
        <dbReference type="SAM" id="MobiDB-lite"/>
    </source>
</evidence>
<keyword evidence="2 4" id="KW-0175">Coiled coil</keyword>
<feature type="region of interest" description="Disordered" evidence="5">
    <location>
        <begin position="405"/>
        <end position="431"/>
    </location>
</feature>
<dbReference type="Gene3D" id="1.20.5.500">
    <property type="entry name" value="Single helix bin"/>
    <property type="match status" value="1"/>
</dbReference>
<evidence type="ECO:0000259" key="6">
    <source>
        <dbReference type="PROSITE" id="PS51842"/>
    </source>
</evidence>
<evidence type="ECO:0000256" key="4">
    <source>
        <dbReference type="SAM" id="Coils"/>
    </source>
</evidence>
<dbReference type="SMART" id="SM01391">
    <property type="entry name" value="Filament"/>
    <property type="match status" value="1"/>
</dbReference>
<dbReference type="Gene3D" id="1.20.5.1160">
    <property type="entry name" value="Vasodilator-stimulated phosphoprotein"/>
    <property type="match status" value="1"/>
</dbReference>
<evidence type="ECO:0000256" key="1">
    <source>
        <dbReference type="ARBA" id="ARBA00022754"/>
    </source>
</evidence>
<evidence type="ECO:0000256" key="2">
    <source>
        <dbReference type="ARBA" id="ARBA00023054"/>
    </source>
</evidence>
<dbReference type="AlphaFoldDB" id="A0A6F9DED4"/>
<dbReference type="SUPFAM" id="SSF64593">
    <property type="entry name" value="Intermediate filament protein, coiled coil region"/>
    <property type="match status" value="2"/>
</dbReference>
<feature type="compositionally biased region" description="Low complexity" evidence="5">
    <location>
        <begin position="456"/>
        <end position="473"/>
    </location>
</feature>
<keyword evidence="1 3" id="KW-0403">Intermediate filament</keyword>
<comment type="similarity">
    <text evidence="3">Belongs to the intermediate filament family.</text>
</comment>
<evidence type="ECO:0000313" key="7">
    <source>
        <dbReference type="EMBL" id="CAB3248812.1"/>
    </source>
</evidence>
<accession>A0A6F9DED4</accession>
<proteinExistence type="evidence at transcript level"/>
<protein>
    <submittedName>
        <fullName evidence="7">Glial fibrillary acidic protein</fullName>
    </submittedName>
</protein>
<evidence type="ECO:0000256" key="3">
    <source>
        <dbReference type="RuleBase" id="RU000685"/>
    </source>
</evidence>
<dbReference type="EMBL" id="LR785413">
    <property type="protein sequence ID" value="CAB3248812.1"/>
    <property type="molecule type" value="mRNA"/>
</dbReference>
<dbReference type="Gene3D" id="1.20.5.170">
    <property type="match status" value="1"/>
</dbReference>
<feature type="coiled-coil region" evidence="4">
    <location>
        <begin position="307"/>
        <end position="355"/>
    </location>
</feature>
<organism evidence="7">
    <name type="scientific">Phallusia mammillata</name>
    <dbReference type="NCBI Taxonomy" id="59560"/>
    <lineage>
        <taxon>Eukaryota</taxon>
        <taxon>Metazoa</taxon>
        <taxon>Chordata</taxon>
        <taxon>Tunicata</taxon>
        <taxon>Ascidiacea</taxon>
        <taxon>Phlebobranchia</taxon>
        <taxon>Ascidiidae</taxon>
        <taxon>Phallusia</taxon>
    </lineage>
</organism>
<dbReference type="PRINTS" id="PR01248">
    <property type="entry name" value="TYPE1KERATIN"/>
</dbReference>
<dbReference type="Pfam" id="PF00038">
    <property type="entry name" value="Filament"/>
    <property type="match status" value="1"/>
</dbReference>
<dbReference type="PROSITE" id="PS51842">
    <property type="entry name" value="IF_ROD_2"/>
    <property type="match status" value="1"/>
</dbReference>
<feature type="domain" description="IF rod" evidence="6">
    <location>
        <begin position="101"/>
        <end position="409"/>
    </location>
</feature>
<feature type="region of interest" description="Disordered" evidence="5">
    <location>
        <begin position="445"/>
        <end position="473"/>
    </location>
</feature>
<dbReference type="InterPro" id="IPR018039">
    <property type="entry name" value="IF_conserved"/>
</dbReference>
<dbReference type="PANTHER" id="PTHR45652:SF21">
    <property type="entry name" value="ZINC FINGER CCCH DOMAIN-CONTAINING PROTEIN 13-LIKE ISOFORM X1"/>
    <property type="match status" value="1"/>
</dbReference>
<feature type="coiled-coil region" evidence="4">
    <location>
        <begin position="112"/>
        <end position="139"/>
    </location>
</feature>
<dbReference type="PROSITE" id="PS00226">
    <property type="entry name" value="IF_ROD_1"/>
    <property type="match status" value="1"/>
</dbReference>
<dbReference type="InterPro" id="IPR002957">
    <property type="entry name" value="Keratin_I"/>
</dbReference>
<gene>
    <name evidence="7" type="primary">Gfap</name>
</gene>
<dbReference type="GO" id="GO:0005737">
    <property type="term" value="C:cytoplasm"/>
    <property type="evidence" value="ECO:0007669"/>
    <property type="project" value="TreeGrafter"/>
</dbReference>
<sequence>MLLRKETYILMFWVQPHFCSKTTCYKGRSSYRNTFGNQTAYSTAGSKLFGKSGFVNEEPITSKRVSYSYSSSSSGGAGVGSGMGGGAASFDSDFSRLKLNEKEVLSGINNRFANYIEKVRYLEEQNQILEEKIRQAGAKKQVELGPDKLEKLRRLRAQVDEATLAKVRSEIMRDNLRGEASELKWKLDHEGRLRVELDDELGRLRKDVDDATMVRVDLERKIETLREELEYGKKLHEEEIEDLKEQIKNQGTSVEVDGIAPDVAELLRQIRAQYEQMVLKNRDEAEQWYKNKFEDLEDKAKLNLGELEKVQGDINDYRKQVTQLEMELESLRGSNEYLERNLADVEKRYEHEVARYQARAGSLTMELDHASSEMKRHLAEYKRLMSVKLSLEKEIMTYRRLLEGEEKKLSSSESESDSDDERVRTKTTKKVIVKTIETKDGKIVSSSVSEKQFVEGGSDSGSSSSSSSSSDEE</sequence>
<dbReference type="PANTHER" id="PTHR45652">
    <property type="entry name" value="GLIAL FIBRILLARY ACIDIC PROTEIN"/>
    <property type="match status" value="1"/>
</dbReference>
<feature type="coiled-coil region" evidence="4">
    <location>
        <begin position="208"/>
        <end position="253"/>
    </location>
</feature>
<dbReference type="InterPro" id="IPR039008">
    <property type="entry name" value="IF_rod_dom"/>
</dbReference>
<dbReference type="GO" id="GO:0045109">
    <property type="term" value="P:intermediate filament organization"/>
    <property type="evidence" value="ECO:0007669"/>
    <property type="project" value="TreeGrafter"/>
</dbReference>
<dbReference type="GO" id="GO:0005882">
    <property type="term" value="C:intermediate filament"/>
    <property type="evidence" value="ECO:0007669"/>
    <property type="project" value="UniProtKB-KW"/>
</dbReference>
<reference evidence="7" key="1">
    <citation type="submission" date="2020-04" db="EMBL/GenBank/DDBJ databases">
        <authorList>
            <person name="Neveu A P."/>
        </authorList>
    </citation>
    <scope>NUCLEOTIDE SEQUENCE</scope>
    <source>
        <tissue evidence="7">Whole embryo</tissue>
    </source>
</reference>
<name>A0A6F9DED4_9ASCI</name>